<evidence type="ECO:0000313" key="2">
    <source>
        <dbReference type="Proteomes" id="UP000001471"/>
    </source>
</evidence>
<dbReference type="Proteomes" id="UP000001471">
    <property type="component" value="Unassembled WGS sequence"/>
</dbReference>
<proteinExistence type="predicted"/>
<dbReference type="HOGENOM" id="CLU_1378765_0_0_1"/>
<accession>B2WPU5</accession>
<dbReference type="EMBL" id="DS231639">
    <property type="protein sequence ID" value="EDU46161.1"/>
    <property type="molecule type" value="Genomic_DNA"/>
</dbReference>
<dbReference type="InParanoid" id="B2WPU5"/>
<name>B2WPU5_PYRTR</name>
<dbReference type="AlphaFoldDB" id="B2WPU5"/>
<evidence type="ECO:0000313" key="1">
    <source>
        <dbReference type="EMBL" id="EDU46161.1"/>
    </source>
</evidence>
<reference evidence="2" key="1">
    <citation type="journal article" date="2013" name="G3 (Bethesda)">
        <title>Comparative genomics of a plant-pathogenic fungus, Pyrenophora tritici-repentis, reveals transduplication and the impact of repeat elements on pathogenicity and population divergence.</title>
        <authorList>
            <person name="Manning V.A."/>
            <person name="Pandelova I."/>
            <person name="Dhillon B."/>
            <person name="Wilhelm L.J."/>
            <person name="Goodwin S.B."/>
            <person name="Berlin A.M."/>
            <person name="Figueroa M."/>
            <person name="Freitag M."/>
            <person name="Hane J.K."/>
            <person name="Henrissat B."/>
            <person name="Holman W.H."/>
            <person name="Kodira C.D."/>
            <person name="Martin J."/>
            <person name="Oliver R.P."/>
            <person name="Robbertse B."/>
            <person name="Schackwitz W."/>
            <person name="Schwartz D.C."/>
            <person name="Spatafora J.W."/>
            <person name="Turgeon B.G."/>
            <person name="Yandava C."/>
            <person name="Young S."/>
            <person name="Zhou S."/>
            <person name="Zeng Q."/>
            <person name="Grigoriev I.V."/>
            <person name="Ma L.-J."/>
            <person name="Ciuffetti L.M."/>
        </authorList>
    </citation>
    <scope>NUCLEOTIDE SEQUENCE [LARGE SCALE GENOMIC DNA]</scope>
    <source>
        <strain evidence="2">Pt-1C-BFP</strain>
    </source>
</reference>
<protein>
    <submittedName>
        <fullName evidence="1">Uncharacterized protein</fullName>
    </submittedName>
</protein>
<organism evidence="1 2">
    <name type="scientific">Pyrenophora tritici-repentis (strain Pt-1C-BFP)</name>
    <name type="common">Wheat tan spot fungus</name>
    <name type="synonym">Drechslera tritici-repentis</name>
    <dbReference type="NCBI Taxonomy" id="426418"/>
    <lineage>
        <taxon>Eukaryota</taxon>
        <taxon>Fungi</taxon>
        <taxon>Dikarya</taxon>
        <taxon>Ascomycota</taxon>
        <taxon>Pezizomycotina</taxon>
        <taxon>Dothideomycetes</taxon>
        <taxon>Pleosporomycetidae</taxon>
        <taxon>Pleosporales</taxon>
        <taxon>Pleosporineae</taxon>
        <taxon>Pleosporaceae</taxon>
        <taxon>Pyrenophora</taxon>
    </lineage>
</organism>
<gene>
    <name evidence="1" type="ORF">PTRG_12005</name>
</gene>
<sequence length="198" mass="21903">MLSDGVAYGVPSGVSHLLRGRRTTTGCLQLQNDDVVQLRFLGLNERRPTLSLAGGALQPLCGCSSSVIRVLIVDVERNTIQQQCKVIKDPRVNQIYLYRGLQLMRGRHVGFSNLLALHGPFFPRFPPVLTLVTLRCRNPSPSLFPQSIKFMDPPIHFLEATASYSIHFSCHASPMRMETPEHADWACTGMAGTCGLNL</sequence>